<reference evidence="2" key="1">
    <citation type="submission" date="2015-07" db="EMBL/GenBank/DDBJ databases">
        <title>Near-Complete Genome Sequence of the Cellulolytic Bacterium Bacteroides (Pseudobacteroides) cellulosolvens ATCC 35603.</title>
        <authorList>
            <person name="Dassa B."/>
            <person name="Utturkar S.M."/>
            <person name="Klingeman D.M."/>
            <person name="Hurt R.A."/>
            <person name="Keller M."/>
            <person name="Xu J."/>
            <person name="Reddy Y.H.K."/>
            <person name="Borovok I."/>
            <person name="Grinberg I.R."/>
            <person name="Lamed R."/>
            <person name="Zhivin O."/>
            <person name="Bayer E.A."/>
            <person name="Brown S.D."/>
        </authorList>
    </citation>
    <scope>NUCLEOTIDE SEQUENCE [LARGE SCALE GENOMIC DNA]</scope>
    <source>
        <strain evidence="2">DSM 2933</strain>
    </source>
</reference>
<sequence length="279" mass="33293">MFVYEKIEDNWLQKIKEYNFKKPLDDGCPPESYWYINREKNESLYYIGWVSSSILRCDGESMYEFAYIYKDKCMHVTAYVFPLTDGKQWNDKNKLIYNSKIIPELNNEILNQNVKEAIIFYLDNIYKDRMNKPKFKDIEMSDGKNHSMFAYKKMSEEERKTALEVYATIDFLHFGFETDKWVINENENIYLIYISCSDGTHAPKNFVETRKFFLNWKGTPMDIYLADSLKGTVLSYKIHYFKIPDHLKENSKKIIEDVKEALTVYEVAKNSNIKVDFDF</sequence>
<dbReference type="STRING" id="398512.Bccel_0814"/>
<keyword evidence="2" id="KW-1185">Reference proteome</keyword>
<dbReference type="EMBL" id="LGTC01000001">
    <property type="protein sequence ID" value="KNY25554.1"/>
    <property type="molecule type" value="Genomic_DNA"/>
</dbReference>
<protein>
    <submittedName>
        <fullName evidence="1">Uncharacterized protein</fullName>
    </submittedName>
</protein>
<proteinExistence type="predicted"/>
<dbReference type="AlphaFoldDB" id="A0A0L6JII7"/>
<name>A0A0L6JII7_9FIRM</name>
<organism evidence="1 2">
    <name type="scientific">Pseudobacteroides cellulosolvens ATCC 35603 = DSM 2933</name>
    <dbReference type="NCBI Taxonomy" id="398512"/>
    <lineage>
        <taxon>Bacteria</taxon>
        <taxon>Bacillati</taxon>
        <taxon>Bacillota</taxon>
        <taxon>Clostridia</taxon>
        <taxon>Eubacteriales</taxon>
        <taxon>Oscillospiraceae</taxon>
        <taxon>Pseudobacteroides</taxon>
    </lineage>
</organism>
<evidence type="ECO:0000313" key="2">
    <source>
        <dbReference type="Proteomes" id="UP000036923"/>
    </source>
</evidence>
<accession>A0A0L6JII7</accession>
<comment type="caution">
    <text evidence="1">The sequence shown here is derived from an EMBL/GenBank/DDBJ whole genome shotgun (WGS) entry which is preliminary data.</text>
</comment>
<dbReference type="Proteomes" id="UP000036923">
    <property type="component" value="Unassembled WGS sequence"/>
</dbReference>
<evidence type="ECO:0000313" key="1">
    <source>
        <dbReference type="EMBL" id="KNY25554.1"/>
    </source>
</evidence>
<dbReference type="RefSeq" id="WP_036941012.1">
    <property type="nucleotide sequence ID" value="NZ_JQKC01000014.1"/>
</dbReference>
<gene>
    <name evidence="1" type="ORF">Bccel_0814</name>
</gene>